<dbReference type="Pfam" id="PF12952">
    <property type="entry name" value="DUF3841"/>
    <property type="match status" value="1"/>
</dbReference>
<dbReference type="RefSeq" id="WP_185624039.1">
    <property type="nucleotide sequence ID" value="NZ_JABGBW010000002.1"/>
</dbReference>
<comment type="caution">
    <text evidence="1">The sequence shown here is derived from an EMBL/GenBank/DDBJ whole genome shotgun (WGS) entry which is preliminary data.</text>
</comment>
<organism evidence="1 2">
    <name type="scientific">Peptostreptococcus canis</name>
    <dbReference type="NCBI Taxonomy" id="1159213"/>
    <lineage>
        <taxon>Bacteria</taxon>
        <taxon>Bacillati</taxon>
        <taxon>Bacillota</taxon>
        <taxon>Clostridia</taxon>
        <taxon>Peptostreptococcales</taxon>
        <taxon>Peptostreptococcaceae</taxon>
        <taxon>Peptostreptococcus</taxon>
    </lineage>
</organism>
<evidence type="ECO:0000313" key="1">
    <source>
        <dbReference type="EMBL" id="MBC2576032.1"/>
    </source>
</evidence>
<protein>
    <submittedName>
        <fullName evidence="1">DUF3841 domain-containing protein</fullName>
    </submittedName>
</protein>
<evidence type="ECO:0000313" key="2">
    <source>
        <dbReference type="Proteomes" id="UP000713904"/>
    </source>
</evidence>
<dbReference type="InterPro" id="IPR024211">
    <property type="entry name" value="DUF3841"/>
</dbReference>
<dbReference type="EMBL" id="JABGBW010000002">
    <property type="protein sequence ID" value="MBC2576032.1"/>
    <property type="molecule type" value="Genomic_DNA"/>
</dbReference>
<name>A0ABR6TKU4_9FIRM</name>
<sequence>MTATFNNPYNKGETTILFTSQDERSLEILKNKGRFVNKKEYIQEHMQDISPFFLKCYDWFVNEAKKRSKKPDDVDYQIWCSVSARNCMRPYEGEVAYVLEVPNEEIMYFDGSKWDYVLNLHYVPKDDIDLKKYQDEIRSKGFNNSFEFIQGRYSRMYPLEEKRIKDSWIRIFEISDWNIFAIQANIWEIKKEWVRCVIRPGESIPEEYILD</sequence>
<accession>A0ABR6TKU4</accession>
<dbReference type="Proteomes" id="UP000713904">
    <property type="component" value="Unassembled WGS sequence"/>
</dbReference>
<reference evidence="1 2" key="1">
    <citation type="submission" date="2020-05" db="EMBL/GenBank/DDBJ databases">
        <title>Draft genome of xy-202 and genomic insight in genome of the genus Peptostreptococcus.</title>
        <authorList>
            <person name="Zhang Z."/>
        </authorList>
    </citation>
    <scope>NUCLEOTIDE SEQUENCE [LARGE SCALE GENOMIC DNA]</scope>
    <source>
        <strain evidence="1 2">DSM 27025</strain>
    </source>
</reference>
<keyword evidence="2" id="KW-1185">Reference proteome</keyword>
<gene>
    <name evidence="1" type="ORF">HLB29_04970</name>
</gene>
<proteinExistence type="predicted"/>